<gene>
    <name evidence="4" type="primary">rpl30e</name>
    <name evidence="6" type="ORF">BEU01_01805</name>
</gene>
<dbReference type="GO" id="GO:0006412">
    <property type="term" value="P:translation"/>
    <property type="evidence" value="ECO:0007669"/>
    <property type="project" value="UniProtKB-UniRule"/>
</dbReference>
<evidence type="ECO:0000256" key="2">
    <source>
        <dbReference type="ARBA" id="ARBA00023274"/>
    </source>
</evidence>
<dbReference type="GO" id="GO:0003735">
    <property type="term" value="F:structural constituent of ribosome"/>
    <property type="evidence" value="ECO:0007669"/>
    <property type="project" value="InterPro"/>
</dbReference>
<evidence type="ECO:0000256" key="4">
    <source>
        <dbReference type="HAMAP-Rule" id="MF_00481"/>
    </source>
</evidence>
<dbReference type="Proteomes" id="UP000183375">
    <property type="component" value="Unassembled WGS sequence"/>
</dbReference>
<protein>
    <recommendedName>
        <fullName evidence="3 4">Large ribosomal subunit protein eL30</fullName>
    </recommendedName>
</protein>
<organism evidence="6 7">
    <name type="scientific">Marine Group III euryarchaeote CG-Epi4</name>
    <dbReference type="NCBI Taxonomy" id="1888998"/>
    <lineage>
        <taxon>Archaea</taxon>
        <taxon>Methanobacteriati</taxon>
        <taxon>Thermoplasmatota</taxon>
        <taxon>Thermoplasmata</taxon>
        <taxon>Candidatus Thermoprofundales</taxon>
    </lineage>
</organism>
<comment type="caution">
    <text evidence="6">The sequence shown here is derived from an EMBL/GenBank/DDBJ whole genome shotgun (WGS) entry which is preliminary data.</text>
</comment>
<evidence type="ECO:0000256" key="1">
    <source>
        <dbReference type="ARBA" id="ARBA00022980"/>
    </source>
</evidence>
<dbReference type="InterPro" id="IPR000231">
    <property type="entry name" value="Ribosomal_eL30"/>
</dbReference>
<keyword evidence="1 4" id="KW-0689">Ribosomal protein</keyword>
<dbReference type="PANTHER" id="PTHR11449">
    <property type="entry name" value="RIBOSOMAL PROTEIN L30"/>
    <property type="match status" value="1"/>
</dbReference>
<dbReference type="HAMAP" id="MF_00481">
    <property type="entry name" value="Ribosomal_eL30"/>
    <property type="match status" value="1"/>
</dbReference>
<dbReference type="Pfam" id="PF01248">
    <property type="entry name" value="Ribosomal_L7Ae"/>
    <property type="match status" value="1"/>
</dbReference>
<evidence type="ECO:0000313" key="7">
    <source>
        <dbReference type="Proteomes" id="UP000183375"/>
    </source>
</evidence>
<reference evidence="6 7" key="1">
    <citation type="submission" date="2016-08" db="EMBL/GenBank/DDBJ databases">
        <title>New Insights into Marine Group III Euryarchaeota, from dark to light.</title>
        <authorList>
            <person name="Haro-Moreno J.M."/>
            <person name="Rodriguez-Valera F."/>
            <person name="Lopez-Garcia P."/>
            <person name="Moreira D."/>
            <person name="Martin-Cuadrado A.B."/>
        </authorList>
    </citation>
    <scope>NUCLEOTIDE SEQUENCE [LARGE SCALE GENOMIC DNA]</scope>
    <source>
        <strain evidence="6">CG-Epi4</strain>
    </source>
</reference>
<dbReference type="InterPro" id="IPR029064">
    <property type="entry name" value="Ribosomal_eL30-like_sf"/>
</dbReference>
<feature type="domain" description="Ribosomal protein eL8/eL30/eS12/Gadd45" evidence="5">
    <location>
        <begin position="2"/>
        <end position="90"/>
    </location>
</feature>
<accession>A0A1J5TUN4</accession>
<dbReference type="NCBIfam" id="NF002172">
    <property type="entry name" value="PRK01018.1"/>
    <property type="match status" value="1"/>
</dbReference>
<dbReference type="GO" id="GO:0022625">
    <property type="term" value="C:cytosolic large ribosomal subunit"/>
    <property type="evidence" value="ECO:0007669"/>
    <property type="project" value="InterPro"/>
</dbReference>
<comment type="similarity">
    <text evidence="4">Belongs to the eukaryotic ribosomal protein eL30 family.</text>
</comment>
<sequence length="95" mass="9635">MDLNKSLRVAIDTGNVFVGSKQACKAIDSGTAKLIILASNCPKDTVDVADGGKIPVYSFNGNNAVLGAACGKPFPVSAIAIVDGGKSDVLNLKAN</sequence>
<evidence type="ECO:0000313" key="6">
    <source>
        <dbReference type="EMBL" id="OIR20213.1"/>
    </source>
</evidence>
<dbReference type="GO" id="GO:0003723">
    <property type="term" value="F:RNA binding"/>
    <property type="evidence" value="ECO:0007669"/>
    <property type="project" value="InterPro"/>
</dbReference>
<dbReference type="AlphaFoldDB" id="A0A1J5TUN4"/>
<keyword evidence="2 4" id="KW-0687">Ribonucleoprotein</keyword>
<dbReference type="InterPro" id="IPR039109">
    <property type="entry name" value="Ribosomal_eL30-like"/>
</dbReference>
<dbReference type="Gene3D" id="3.30.1330.30">
    <property type="match status" value="1"/>
</dbReference>
<proteinExistence type="inferred from homology"/>
<evidence type="ECO:0000256" key="3">
    <source>
        <dbReference type="ARBA" id="ARBA00035231"/>
    </source>
</evidence>
<dbReference type="InterPro" id="IPR004038">
    <property type="entry name" value="Ribosomal_eL8/eL30/eS12/Gad45"/>
</dbReference>
<dbReference type="EMBL" id="MIYX01000023">
    <property type="protein sequence ID" value="OIR20213.1"/>
    <property type="molecule type" value="Genomic_DNA"/>
</dbReference>
<evidence type="ECO:0000259" key="5">
    <source>
        <dbReference type="Pfam" id="PF01248"/>
    </source>
</evidence>
<dbReference type="SUPFAM" id="SSF55315">
    <property type="entry name" value="L30e-like"/>
    <property type="match status" value="1"/>
</dbReference>
<name>A0A1J5TUN4_9ARCH</name>